<evidence type="ECO:0000313" key="4">
    <source>
        <dbReference type="Proteomes" id="UP000573499"/>
    </source>
</evidence>
<dbReference type="EMBL" id="JACEZU010000010">
    <property type="protein sequence ID" value="MBA5689270.1"/>
    <property type="molecule type" value="Genomic_DNA"/>
</dbReference>
<feature type="region of interest" description="Disordered" evidence="1">
    <location>
        <begin position="36"/>
        <end position="141"/>
    </location>
</feature>
<evidence type="ECO:0000256" key="1">
    <source>
        <dbReference type="SAM" id="MobiDB-lite"/>
    </source>
</evidence>
<comment type="caution">
    <text evidence="3">The sequence shown here is derived from an EMBL/GenBank/DDBJ whole genome shotgun (WGS) entry which is preliminary data.</text>
</comment>
<keyword evidence="2" id="KW-0732">Signal</keyword>
<evidence type="ECO:0008006" key="5">
    <source>
        <dbReference type="Google" id="ProtNLM"/>
    </source>
</evidence>
<dbReference type="RefSeq" id="WP_182155686.1">
    <property type="nucleotide sequence ID" value="NZ_JACEZU010000010.1"/>
</dbReference>
<accession>A0A7W2FCQ7</accession>
<name>A0A7W2FCQ7_9BURK</name>
<dbReference type="AlphaFoldDB" id="A0A7W2FCQ7"/>
<protein>
    <recommendedName>
        <fullName evidence="5">Lipoprotein</fullName>
    </recommendedName>
</protein>
<organism evidence="3 4">
    <name type="scientific">Rugamonas apoptosis</name>
    <dbReference type="NCBI Taxonomy" id="2758570"/>
    <lineage>
        <taxon>Bacteria</taxon>
        <taxon>Pseudomonadati</taxon>
        <taxon>Pseudomonadota</taxon>
        <taxon>Betaproteobacteria</taxon>
        <taxon>Burkholderiales</taxon>
        <taxon>Oxalobacteraceae</taxon>
        <taxon>Telluria group</taxon>
        <taxon>Rugamonas</taxon>
    </lineage>
</organism>
<proteinExistence type="predicted"/>
<feature type="compositionally biased region" description="Basic and acidic residues" evidence="1">
    <location>
        <begin position="73"/>
        <end position="127"/>
    </location>
</feature>
<feature type="chain" id="PRO_5031512462" description="Lipoprotein" evidence="2">
    <location>
        <begin position="40"/>
        <end position="141"/>
    </location>
</feature>
<feature type="signal peptide" evidence="2">
    <location>
        <begin position="1"/>
        <end position="39"/>
    </location>
</feature>
<evidence type="ECO:0000256" key="2">
    <source>
        <dbReference type="SAM" id="SignalP"/>
    </source>
</evidence>
<reference evidence="3 4" key="1">
    <citation type="submission" date="2020-07" db="EMBL/GenBank/DDBJ databases">
        <title>Novel species isolated from subtropical streams in China.</title>
        <authorList>
            <person name="Lu H."/>
        </authorList>
    </citation>
    <scope>NUCLEOTIDE SEQUENCE [LARGE SCALE GENOMIC DNA]</scope>
    <source>
        <strain evidence="3 4">LX47W</strain>
    </source>
</reference>
<sequence>MHIDHKTRYAAASASFCVRYTAGTLAICCGLLGASGAMAAPPDGGRRDEARPVQPMREMLRAERMQQYQADPRQADPRQAEPRQPDPRSFEGRAEEPRRALQDNGHNAERRAGRLTPDERRDLRRQINEVGQDIYAHPPHR</sequence>
<gene>
    <name evidence="3" type="ORF">H3H39_19690</name>
</gene>
<evidence type="ECO:0000313" key="3">
    <source>
        <dbReference type="EMBL" id="MBA5689270.1"/>
    </source>
</evidence>
<dbReference type="Proteomes" id="UP000573499">
    <property type="component" value="Unassembled WGS sequence"/>
</dbReference>
<keyword evidence="4" id="KW-1185">Reference proteome</keyword>